<keyword evidence="10" id="KW-1185">Reference proteome</keyword>
<dbReference type="AlphaFoldDB" id="A0A840BXL8"/>
<dbReference type="SUPFAM" id="SSF46626">
    <property type="entry name" value="Cytochrome c"/>
    <property type="match status" value="1"/>
</dbReference>
<dbReference type="InterPro" id="IPR050597">
    <property type="entry name" value="Cytochrome_c_Oxidase_Subunit"/>
</dbReference>
<evidence type="ECO:0000256" key="4">
    <source>
        <dbReference type="ARBA" id="ARBA00022982"/>
    </source>
</evidence>
<gene>
    <name evidence="9" type="ORF">GGR16_001448</name>
</gene>
<evidence type="ECO:0000313" key="9">
    <source>
        <dbReference type="EMBL" id="MBB4016442.1"/>
    </source>
</evidence>
<dbReference type="EMBL" id="JACIEN010000001">
    <property type="protein sequence ID" value="MBB4016442.1"/>
    <property type="molecule type" value="Genomic_DNA"/>
</dbReference>
<dbReference type="GO" id="GO:0009055">
    <property type="term" value="F:electron transfer activity"/>
    <property type="evidence" value="ECO:0007669"/>
    <property type="project" value="InterPro"/>
</dbReference>
<evidence type="ECO:0000256" key="5">
    <source>
        <dbReference type="ARBA" id="ARBA00023004"/>
    </source>
</evidence>
<protein>
    <submittedName>
        <fullName evidence="9">Cytochrome c553</fullName>
    </submittedName>
</protein>
<evidence type="ECO:0000256" key="1">
    <source>
        <dbReference type="ARBA" id="ARBA00022448"/>
    </source>
</evidence>
<evidence type="ECO:0000256" key="6">
    <source>
        <dbReference type="PROSITE-ProRule" id="PRU00433"/>
    </source>
</evidence>
<keyword evidence="4" id="KW-0249">Electron transport</keyword>
<dbReference type="GO" id="GO:0020037">
    <property type="term" value="F:heme binding"/>
    <property type="evidence" value="ECO:0007669"/>
    <property type="project" value="InterPro"/>
</dbReference>
<accession>A0A840BXL8</accession>
<sequence length="105" mass="10562">MATTRHRRLMRGGLALLAALWAASPHAAQRAPLPAPAGATACSGCHAPAGNGPVPGLAGRPAAEIAAAMAAFRSGERPATVMDRIAKGFSDEEARAIAEWIAAGP</sequence>
<comment type="caution">
    <text evidence="9">The sequence shown here is derived from an EMBL/GenBank/DDBJ whole genome shotgun (WGS) entry which is preliminary data.</text>
</comment>
<dbReference type="PANTHER" id="PTHR33751">
    <property type="entry name" value="CBB3-TYPE CYTOCHROME C OXIDASE SUBUNIT FIXP"/>
    <property type="match status" value="1"/>
</dbReference>
<feature type="chain" id="PRO_5032509975" evidence="7">
    <location>
        <begin position="28"/>
        <end position="105"/>
    </location>
</feature>
<dbReference type="InterPro" id="IPR009056">
    <property type="entry name" value="Cyt_c-like_dom"/>
</dbReference>
<organism evidence="9 10">
    <name type="scientific">Chelatococcus caeni</name>
    <dbReference type="NCBI Taxonomy" id="1348468"/>
    <lineage>
        <taxon>Bacteria</taxon>
        <taxon>Pseudomonadati</taxon>
        <taxon>Pseudomonadota</taxon>
        <taxon>Alphaproteobacteria</taxon>
        <taxon>Hyphomicrobiales</taxon>
        <taxon>Chelatococcaceae</taxon>
        <taxon>Chelatococcus</taxon>
    </lineage>
</organism>
<feature type="domain" description="Cytochrome c" evidence="8">
    <location>
        <begin position="8"/>
        <end position="105"/>
    </location>
</feature>
<dbReference type="PANTHER" id="PTHR33751:SF9">
    <property type="entry name" value="CYTOCHROME C4"/>
    <property type="match status" value="1"/>
</dbReference>
<keyword evidence="7" id="KW-0732">Signal</keyword>
<dbReference type="Pfam" id="PF13442">
    <property type="entry name" value="Cytochrome_CBB3"/>
    <property type="match status" value="1"/>
</dbReference>
<keyword evidence="3 6" id="KW-0479">Metal-binding</keyword>
<dbReference type="PROSITE" id="PS51007">
    <property type="entry name" value="CYTC"/>
    <property type="match status" value="1"/>
</dbReference>
<keyword evidence="1" id="KW-0813">Transport</keyword>
<name>A0A840BXL8_9HYPH</name>
<dbReference type="Proteomes" id="UP000577362">
    <property type="component" value="Unassembled WGS sequence"/>
</dbReference>
<reference evidence="9 10" key="1">
    <citation type="submission" date="2020-08" db="EMBL/GenBank/DDBJ databases">
        <title>Genomic Encyclopedia of Type Strains, Phase IV (KMG-IV): sequencing the most valuable type-strain genomes for metagenomic binning, comparative biology and taxonomic classification.</title>
        <authorList>
            <person name="Goeker M."/>
        </authorList>
    </citation>
    <scope>NUCLEOTIDE SEQUENCE [LARGE SCALE GENOMIC DNA]</scope>
    <source>
        <strain evidence="9 10">DSM 103737</strain>
    </source>
</reference>
<keyword evidence="5 6" id="KW-0408">Iron</keyword>
<evidence type="ECO:0000256" key="3">
    <source>
        <dbReference type="ARBA" id="ARBA00022723"/>
    </source>
</evidence>
<keyword evidence="2 6" id="KW-0349">Heme</keyword>
<feature type="signal peptide" evidence="7">
    <location>
        <begin position="1"/>
        <end position="27"/>
    </location>
</feature>
<evidence type="ECO:0000256" key="7">
    <source>
        <dbReference type="SAM" id="SignalP"/>
    </source>
</evidence>
<dbReference type="InterPro" id="IPR036909">
    <property type="entry name" value="Cyt_c-like_dom_sf"/>
</dbReference>
<evidence type="ECO:0000259" key="8">
    <source>
        <dbReference type="PROSITE" id="PS51007"/>
    </source>
</evidence>
<dbReference type="Gene3D" id="1.10.760.10">
    <property type="entry name" value="Cytochrome c-like domain"/>
    <property type="match status" value="1"/>
</dbReference>
<dbReference type="GO" id="GO:0046872">
    <property type="term" value="F:metal ion binding"/>
    <property type="evidence" value="ECO:0007669"/>
    <property type="project" value="UniProtKB-KW"/>
</dbReference>
<evidence type="ECO:0000256" key="2">
    <source>
        <dbReference type="ARBA" id="ARBA00022617"/>
    </source>
</evidence>
<proteinExistence type="predicted"/>
<evidence type="ECO:0000313" key="10">
    <source>
        <dbReference type="Proteomes" id="UP000577362"/>
    </source>
</evidence>